<dbReference type="PANTHER" id="PTHR12670:SF1">
    <property type="entry name" value="NEUTRAL CERAMIDASE"/>
    <property type="match status" value="1"/>
</dbReference>
<dbReference type="EC" id="3.5.1.23" evidence="5"/>
<comment type="similarity">
    <text evidence="1 5">Belongs to the neutral ceramidase family.</text>
</comment>
<keyword evidence="5" id="KW-0746">Sphingolipid metabolism</keyword>
<feature type="binding site" evidence="4">
    <location>
        <position position="223"/>
    </location>
    <ligand>
        <name>Zn(2+)</name>
        <dbReference type="ChEBI" id="CHEBI:29105"/>
    </ligand>
</feature>
<feature type="chain" id="PRO_5042209663" description="Neutral ceramidase" evidence="6">
    <location>
        <begin position="20"/>
        <end position="706"/>
    </location>
</feature>
<dbReference type="GO" id="GO:0042759">
    <property type="term" value="P:long-chain fatty acid biosynthetic process"/>
    <property type="evidence" value="ECO:0007669"/>
    <property type="project" value="TreeGrafter"/>
</dbReference>
<feature type="active site" description="Nucleophile" evidence="3">
    <location>
        <position position="274"/>
    </location>
</feature>
<dbReference type="PANTHER" id="PTHR12670">
    <property type="entry name" value="CERAMIDASE"/>
    <property type="match status" value="1"/>
</dbReference>
<dbReference type="GO" id="GO:0016020">
    <property type="term" value="C:membrane"/>
    <property type="evidence" value="ECO:0007669"/>
    <property type="project" value="GOC"/>
</dbReference>
<reference evidence="9" key="1">
    <citation type="submission" date="2023-03" db="EMBL/GenBank/DDBJ databases">
        <title>Massive genome expansion in bonnet fungi (Mycena s.s.) driven by repeated elements and novel gene families across ecological guilds.</title>
        <authorList>
            <consortium name="Lawrence Berkeley National Laboratory"/>
            <person name="Harder C.B."/>
            <person name="Miyauchi S."/>
            <person name="Viragh M."/>
            <person name="Kuo A."/>
            <person name="Thoen E."/>
            <person name="Andreopoulos B."/>
            <person name="Lu D."/>
            <person name="Skrede I."/>
            <person name="Drula E."/>
            <person name="Henrissat B."/>
            <person name="Morin E."/>
            <person name="Kohler A."/>
            <person name="Barry K."/>
            <person name="LaButti K."/>
            <person name="Morin E."/>
            <person name="Salamov A."/>
            <person name="Lipzen A."/>
            <person name="Mereny Z."/>
            <person name="Hegedus B."/>
            <person name="Baldrian P."/>
            <person name="Stursova M."/>
            <person name="Weitz H."/>
            <person name="Taylor A."/>
            <person name="Grigoriev I.V."/>
            <person name="Nagy L.G."/>
            <person name="Martin F."/>
            <person name="Kauserud H."/>
        </authorList>
    </citation>
    <scope>NUCLEOTIDE SEQUENCE</scope>
    <source>
        <strain evidence="9">CBHHK002</strain>
    </source>
</reference>
<dbReference type="InterPro" id="IPR031329">
    <property type="entry name" value="NEUT/ALK_ceramidase_N"/>
</dbReference>
<evidence type="ECO:0000256" key="6">
    <source>
        <dbReference type="SAM" id="SignalP"/>
    </source>
</evidence>
<dbReference type="InterPro" id="IPR031331">
    <property type="entry name" value="NEUT/ALK_ceramidase_C"/>
</dbReference>
<evidence type="ECO:0000256" key="3">
    <source>
        <dbReference type="PIRSR" id="PIRSR606823-1"/>
    </source>
</evidence>
<comment type="caution">
    <text evidence="9">The sequence shown here is derived from an EMBL/GenBank/DDBJ whole genome shotgun (WGS) entry which is preliminary data.</text>
</comment>
<keyword evidence="5" id="KW-0443">Lipid metabolism</keyword>
<sequence>MTCLSSFLAFSVLLLSVVAQSQYLLGLGIADITGPVVETNMMGYASLAQTDSGLHLRQRARAFIVGETAATANRIVFINADIAMGDTGIRRAILAQLAAKYGTLYTAQNVAISSTHQHSGVGGYLENLLPQVTSLGFVPQTYNAIVQGVVLAIDRAHASLAPGTLSVGNTSVTGGNLNRSPTAYLTNPAAERALYVNEGGDQDKIMSVLNFGPRGFLSFFPVHGTSLYENNTLVSSDNKGMAAYLYESSIEPTAMPGNQTFVAGFAQSNVGDTSPNTLGAFCESPGQPFDGMPCQANTSTCGGTTEDCHGRGPGFRLDSFGFHSNQMIAQVQVDGVKTILGKSLSSVTGTVRSVHVYLDMANHTFTLPNGTTAQTCPAALGFSFAGGTTDGPGSFDFTQGDNSSSQNPFWNIVKSFITPPPSAAQVACQAPKPILLNTGYASQPYPWSPSTVDIQMLKVGNFVMVVVPGELTTMAGRRLRNAVRAQLISSGIIDNSAYVVVAGPANTYAHYITTREEYAVQRYEGASTIFGPFTLEAYIQKYTSLVPFLANTPSGTPASDAAPPELTSSAISLQTGVVFDAAPIGKSFGQVLIDVANTAFHAGNTVVTQFVGANPRNNLRLEGTFLSVDQLVGGAWKTVKTDSHPSTIYQWTRTSTILGTSAVNISWTIESGTPAGTYRLRYFGDSKPLIGSISAFTGTSSNFTVS</sequence>
<comment type="cofactor">
    <cofactor evidence="4">
        <name>Zn(2+)</name>
        <dbReference type="ChEBI" id="CHEBI:29105"/>
    </cofactor>
    <text evidence="4">Binds 1 zinc ion per subunit.</text>
</comment>
<evidence type="ECO:0000256" key="1">
    <source>
        <dbReference type="ARBA" id="ARBA00009835"/>
    </source>
</evidence>
<dbReference type="GO" id="GO:0046512">
    <property type="term" value="P:sphingosine biosynthetic process"/>
    <property type="evidence" value="ECO:0007669"/>
    <property type="project" value="TreeGrafter"/>
</dbReference>
<dbReference type="GO" id="GO:0005576">
    <property type="term" value="C:extracellular region"/>
    <property type="evidence" value="ECO:0007669"/>
    <property type="project" value="TreeGrafter"/>
</dbReference>
<feature type="domain" description="Neutral/alkaline non-lysosomal ceramidase N-terminal" evidence="7">
    <location>
        <begin position="23"/>
        <end position="540"/>
    </location>
</feature>
<dbReference type="AlphaFoldDB" id="A0AAD7E7T0"/>
<feature type="binding site" evidence="4">
    <location>
        <position position="470"/>
    </location>
    <ligand>
        <name>Zn(2+)</name>
        <dbReference type="ChEBI" id="CHEBI:29105"/>
    </ligand>
</feature>
<gene>
    <name evidence="9" type="ORF">DFH08DRAFT_907241</name>
</gene>
<comment type="catalytic activity">
    <reaction evidence="5">
        <text>an N-acylsphing-4-enine + H2O = sphing-4-enine + a fatty acid</text>
        <dbReference type="Rhea" id="RHEA:20856"/>
        <dbReference type="ChEBI" id="CHEBI:15377"/>
        <dbReference type="ChEBI" id="CHEBI:28868"/>
        <dbReference type="ChEBI" id="CHEBI:52639"/>
        <dbReference type="ChEBI" id="CHEBI:57756"/>
        <dbReference type="EC" id="3.5.1.23"/>
    </reaction>
</comment>
<evidence type="ECO:0000259" key="8">
    <source>
        <dbReference type="Pfam" id="PF17048"/>
    </source>
</evidence>
<dbReference type="Proteomes" id="UP001218218">
    <property type="component" value="Unassembled WGS sequence"/>
</dbReference>
<feature type="domain" description="Neutral/alkaline non-lysosomal ceramidase C-terminal" evidence="8">
    <location>
        <begin position="543"/>
        <end position="705"/>
    </location>
</feature>
<dbReference type="GO" id="GO:0046514">
    <property type="term" value="P:ceramide catabolic process"/>
    <property type="evidence" value="ECO:0007669"/>
    <property type="project" value="InterPro"/>
</dbReference>
<keyword evidence="10" id="KW-1185">Reference proteome</keyword>
<dbReference type="InterPro" id="IPR038445">
    <property type="entry name" value="NCDase_C_sf"/>
</dbReference>
<dbReference type="Gene3D" id="2.60.40.2300">
    <property type="entry name" value="Neutral/alkaline non-lysosomal ceramidase, C-terminal domain"/>
    <property type="match status" value="1"/>
</dbReference>
<keyword evidence="4" id="KW-0862">Zinc</keyword>
<feature type="binding site" evidence="4">
    <location>
        <position position="116"/>
    </location>
    <ligand>
        <name>Zn(2+)</name>
        <dbReference type="ChEBI" id="CHEBI:29105"/>
    </ligand>
</feature>
<dbReference type="Pfam" id="PF17048">
    <property type="entry name" value="Ceramidse_alk_C"/>
    <property type="match status" value="1"/>
</dbReference>
<evidence type="ECO:0000256" key="4">
    <source>
        <dbReference type="PIRSR" id="PIRSR606823-2"/>
    </source>
</evidence>
<evidence type="ECO:0000313" key="10">
    <source>
        <dbReference type="Proteomes" id="UP001218218"/>
    </source>
</evidence>
<evidence type="ECO:0000256" key="5">
    <source>
        <dbReference type="RuleBase" id="RU366019"/>
    </source>
</evidence>
<dbReference type="EMBL" id="JARIHO010000142">
    <property type="protein sequence ID" value="KAJ7301144.1"/>
    <property type="molecule type" value="Genomic_DNA"/>
</dbReference>
<dbReference type="GO" id="GO:0017040">
    <property type="term" value="F:N-acylsphingosine amidohydrolase activity"/>
    <property type="evidence" value="ECO:0007669"/>
    <property type="project" value="UniProtKB-UniRule"/>
</dbReference>
<accession>A0AAD7E7T0</accession>
<feature type="signal peptide" evidence="6">
    <location>
        <begin position="1"/>
        <end position="19"/>
    </location>
</feature>
<dbReference type="Pfam" id="PF04734">
    <property type="entry name" value="Ceramidase_alk"/>
    <property type="match status" value="1"/>
</dbReference>
<dbReference type="GO" id="GO:0046872">
    <property type="term" value="F:metal ion binding"/>
    <property type="evidence" value="ECO:0007669"/>
    <property type="project" value="UniProtKB-KW"/>
</dbReference>
<keyword evidence="6" id="KW-0732">Signal</keyword>
<keyword evidence="2 5" id="KW-0378">Hydrolase</keyword>
<protein>
    <recommendedName>
        <fullName evidence="5">Neutral ceramidase</fullName>
        <ecNumber evidence="5">3.5.1.23</ecNumber>
    </recommendedName>
</protein>
<evidence type="ECO:0000259" key="7">
    <source>
        <dbReference type="Pfam" id="PF04734"/>
    </source>
</evidence>
<name>A0AAD7E7T0_9AGAR</name>
<keyword evidence="4" id="KW-0479">Metal-binding</keyword>
<dbReference type="InterPro" id="IPR006823">
    <property type="entry name" value="Ceramidase_alk"/>
</dbReference>
<evidence type="ECO:0000256" key="2">
    <source>
        <dbReference type="ARBA" id="ARBA00022801"/>
    </source>
</evidence>
<evidence type="ECO:0000313" key="9">
    <source>
        <dbReference type="EMBL" id="KAJ7301144.1"/>
    </source>
</evidence>
<organism evidence="9 10">
    <name type="scientific">Mycena albidolilacea</name>
    <dbReference type="NCBI Taxonomy" id="1033008"/>
    <lineage>
        <taxon>Eukaryota</taxon>
        <taxon>Fungi</taxon>
        <taxon>Dikarya</taxon>
        <taxon>Basidiomycota</taxon>
        <taxon>Agaricomycotina</taxon>
        <taxon>Agaricomycetes</taxon>
        <taxon>Agaricomycetidae</taxon>
        <taxon>Agaricales</taxon>
        <taxon>Marasmiineae</taxon>
        <taxon>Mycenaceae</taxon>
        <taxon>Mycena</taxon>
    </lineage>
</organism>
<proteinExistence type="inferred from homology"/>
<feature type="binding site" evidence="4">
    <location>
        <position position="511"/>
    </location>
    <ligand>
        <name>Zn(2+)</name>
        <dbReference type="ChEBI" id="CHEBI:29105"/>
    </ligand>
</feature>